<dbReference type="OrthoDB" id="115249at2"/>
<accession>A0A0W0YMQ5</accession>
<dbReference type="GO" id="GO:0007155">
    <property type="term" value="P:cell adhesion"/>
    <property type="evidence" value="ECO:0007669"/>
    <property type="project" value="InterPro"/>
</dbReference>
<dbReference type="PANTHER" id="PTHR30093">
    <property type="entry name" value="GENERAL SECRETION PATHWAY PROTEIN G"/>
    <property type="match status" value="1"/>
</dbReference>
<comment type="subcellular location">
    <subcellularLocation>
        <location evidence="1">Membrane</location>
        <topology evidence="1">Single-pass membrane protein</topology>
    </subcellularLocation>
</comment>
<dbReference type="InterPro" id="IPR012902">
    <property type="entry name" value="N_methyl_site"/>
</dbReference>
<proteinExistence type="inferred from homology"/>
<evidence type="ECO:0000256" key="2">
    <source>
        <dbReference type="ARBA" id="ARBA00005233"/>
    </source>
</evidence>
<dbReference type="NCBIfam" id="TIGR02532">
    <property type="entry name" value="IV_pilin_GFxxxE"/>
    <property type="match status" value="1"/>
</dbReference>
<keyword evidence="5 8" id="KW-1133">Transmembrane helix</keyword>
<dbReference type="PRINTS" id="PR00885">
    <property type="entry name" value="BCTERIALGSPH"/>
</dbReference>
<dbReference type="STRING" id="1122169.Lsha_2273"/>
<dbReference type="Proteomes" id="UP000054600">
    <property type="component" value="Unassembled WGS sequence"/>
</dbReference>
<dbReference type="SUPFAM" id="SSF54523">
    <property type="entry name" value="Pili subunits"/>
    <property type="match status" value="1"/>
</dbReference>
<dbReference type="Gene3D" id="3.30.700.10">
    <property type="entry name" value="Glycoprotein, Type 4 Pilin"/>
    <property type="match status" value="1"/>
</dbReference>
<dbReference type="GO" id="GO:0016020">
    <property type="term" value="C:membrane"/>
    <property type="evidence" value="ECO:0007669"/>
    <property type="project" value="UniProtKB-SubCell"/>
</dbReference>
<gene>
    <name evidence="9" type="primary">pilA</name>
    <name evidence="9" type="ORF">Lsha_2273</name>
</gene>
<keyword evidence="3" id="KW-0488">Methylation</keyword>
<dbReference type="eggNOG" id="COG4969">
    <property type="taxonomic scope" value="Bacteria"/>
</dbReference>
<comment type="caution">
    <text evidence="9">The sequence shown here is derived from an EMBL/GenBank/DDBJ whole genome shotgun (WGS) entry which is preliminary data.</text>
</comment>
<evidence type="ECO:0000313" key="9">
    <source>
        <dbReference type="EMBL" id="KTD57798.1"/>
    </source>
</evidence>
<keyword evidence="10" id="KW-1185">Reference proteome</keyword>
<sequence>MRQKGFTLIELMIVVAIIGILAAIAIPAYQDYTIRARVTEGLNLASSAKLAVSETAITNNALPTTQAETGYVSPAATDNVTSIVVGAGGDITITYTAAAGGGTIIMDPTLQANGDVTWDCTGGTLLAKYRPASCR</sequence>
<dbReference type="PANTHER" id="PTHR30093:SF34">
    <property type="entry name" value="PREPILIN PEPTIDASE-DEPENDENT PROTEIN D"/>
    <property type="match status" value="1"/>
</dbReference>
<dbReference type="PROSITE" id="PS00409">
    <property type="entry name" value="PROKAR_NTER_METHYL"/>
    <property type="match status" value="1"/>
</dbReference>
<dbReference type="GO" id="GO:0015628">
    <property type="term" value="P:protein secretion by the type II secretion system"/>
    <property type="evidence" value="ECO:0007669"/>
    <property type="project" value="InterPro"/>
</dbReference>
<dbReference type="InterPro" id="IPR001082">
    <property type="entry name" value="Pilin"/>
</dbReference>
<evidence type="ECO:0000313" key="10">
    <source>
        <dbReference type="Proteomes" id="UP000054600"/>
    </source>
</evidence>
<evidence type="ECO:0000256" key="5">
    <source>
        <dbReference type="ARBA" id="ARBA00022989"/>
    </source>
</evidence>
<dbReference type="InterPro" id="IPR045584">
    <property type="entry name" value="Pilin-like"/>
</dbReference>
<dbReference type="GO" id="GO:0044096">
    <property type="term" value="C:type IV pilus"/>
    <property type="evidence" value="ECO:0007669"/>
    <property type="project" value="TreeGrafter"/>
</dbReference>
<dbReference type="Pfam" id="PF00114">
    <property type="entry name" value="Pilin"/>
    <property type="match status" value="1"/>
</dbReference>
<name>A0A0W0YMQ5_9GAMM</name>
<dbReference type="PATRIC" id="fig|1122169.6.peg.2619"/>
<dbReference type="AlphaFoldDB" id="A0A0W0YMQ5"/>
<keyword evidence="7" id="KW-0281">Fimbrium</keyword>
<evidence type="ECO:0000256" key="4">
    <source>
        <dbReference type="ARBA" id="ARBA00022692"/>
    </source>
</evidence>
<comment type="similarity">
    <text evidence="2 7">Belongs to the N-Me-Phe pilin family.</text>
</comment>
<evidence type="ECO:0000256" key="8">
    <source>
        <dbReference type="SAM" id="Phobius"/>
    </source>
</evidence>
<evidence type="ECO:0000256" key="7">
    <source>
        <dbReference type="RuleBase" id="RU000389"/>
    </source>
</evidence>
<keyword evidence="6 8" id="KW-0472">Membrane</keyword>
<protein>
    <submittedName>
        <fullName evidence="9">Type IV pilus assembly protein PilA</fullName>
    </submittedName>
</protein>
<dbReference type="GO" id="GO:0043107">
    <property type="term" value="P:type IV pilus-dependent motility"/>
    <property type="evidence" value="ECO:0007669"/>
    <property type="project" value="TreeGrafter"/>
</dbReference>
<reference evidence="9 10" key="1">
    <citation type="submission" date="2015-11" db="EMBL/GenBank/DDBJ databases">
        <title>Genomic analysis of 38 Legionella species identifies large and diverse effector repertoires.</title>
        <authorList>
            <person name="Burstein D."/>
            <person name="Amaro F."/>
            <person name="Zusman T."/>
            <person name="Lifshitz Z."/>
            <person name="Cohen O."/>
            <person name="Gilbert J.A."/>
            <person name="Pupko T."/>
            <person name="Shuman H.A."/>
            <person name="Segal G."/>
        </authorList>
    </citation>
    <scope>NUCLEOTIDE SEQUENCE [LARGE SCALE GENOMIC DNA]</scope>
    <source>
        <strain evidence="9 10">ATCC 49655</strain>
    </source>
</reference>
<evidence type="ECO:0000256" key="1">
    <source>
        <dbReference type="ARBA" id="ARBA00004167"/>
    </source>
</evidence>
<dbReference type="Pfam" id="PF07963">
    <property type="entry name" value="N_methyl"/>
    <property type="match status" value="1"/>
</dbReference>
<dbReference type="EMBL" id="LNYW01000064">
    <property type="protein sequence ID" value="KTD57798.1"/>
    <property type="molecule type" value="Genomic_DNA"/>
</dbReference>
<dbReference type="InterPro" id="IPR002416">
    <property type="entry name" value="T2SS_protein-GspH"/>
</dbReference>
<keyword evidence="4 8" id="KW-0812">Transmembrane</keyword>
<dbReference type="RefSeq" id="WP_018575808.1">
    <property type="nucleotide sequence ID" value="NZ_KB892381.1"/>
</dbReference>
<dbReference type="GO" id="GO:0015627">
    <property type="term" value="C:type II protein secretion system complex"/>
    <property type="evidence" value="ECO:0007669"/>
    <property type="project" value="InterPro"/>
</dbReference>
<evidence type="ECO:0000256" key="6">
    <source>
        <dbReference type="ARBA" id="ARBA00023136"/>
    </source>
</evidence>
<organism evidence="9 10">
    <name type="scientific">Legionella shakespearei DSM 23087</name>
    <dbReference type="NCBI Taxonomy" id="1122169"/>
    <lineage>
        <taxon>Bacteria</taxon>
        <taxon>Pseudomonadati</taxon>
        <taxon>Pseudomonadota</taxon>
        <taxon>Gammaproteobacteria</taxon>
        <taxon>Legionellales</taxon>
        <taxon>Legionellaceae</taxon>
        <taxon>Legionella</taxon>
    </lineage>
</organism>
<feature type="transmembrane region" description="Helical" evidence="8">
    <location>
        <begin position="7"/>
        <end position="29"/>
    </location>
</feature>
<evidence type="ECO:0000256" key="3">
    <source>
        <dbReference type="ARBA" id="ARBA00022481"/>
    </source>
</evidence>